<accession>A0A1S2VBA9</accession>
<reference evidence="1 2" key="1">
    <citation type="submission" date="2016-10" db="EMBL/GenBank/DDBJ databases">
        <title>Arsenicibacter rosenii gen. nov., sp. nov., an efficient arsenic-methylating bacterium isolated from an arsenic-contaminated paddy soil.</title>
        <authorList>
            <person name="Huang K."/>
        </authorList>
    </citation>
    <scope>NUCLEOTIDE SEQUENCE [LARGE SCALE GENOMIC DNA]</scope>
    <source>
        <strain evidence="1 2">SM-1</strain>
    </source>
</reference>
<sequence length="307" mass="34641">MKKTLSQFAQKPLIRKETGSLVQQESIKEQITVIPELEALIPPLTTEEYQQLEANIIREGCREPLLIWHTSQTVLDDNAQDTPLYVLIDGHNRYGICKRNGLDFKLALREFTDKEAVRTFMIDNQLGRRNLTPEQMAYLRGQKYLSLKRNPGRPNQEAGAFPDTETLKMRTEEVLAAQFNVSPKTIRLDAQYAKGLDRLADPLKKEVLARKVKVRKSDLMTLADTPPSGTPIQSATELKQVLATDVVSIAAMETTDSSPADSQISQQIDQIVDMANLLKNTSIPLKETCQTLIIRLQALMVLQENRQ</sequence>
<comment type="caution">
    <text evidence="1">The sequence shown here is derived from an EMBL/GenBank/DDBJ whole genome shotgun (WGS) entry which is preliminary data.</text>
</comment>
<dbReference type="OrthoDB" id="5944985at2"/>
<keyword evidence="2" id="KW-1185">Reference proteome</keyword>
<evidence type="ECO:0008006" key="3">
    <source>
        <dbReference type="Google" id="ProtNLM"/>
    </source>
</evidence>
<dbReference type="Proteomes" id="UP000181790">
    <property type="component" value="Unassembled WGS sequence"/>
</dbReference>
<organism evidence="1 2">
    <name type="scientific">Arsenicibacter rosenii</name>
    <dbReference type="NCBI Taxonomy" id="1750698"/>
    <lineage>
        <taxon>Bacteria</taxon>
        <taxon>Pseudomonadati</taxon>
        <taxon>Bacteroidota</taxon>
        <taxon>Cytophagia</taxon>
        <taxon>Cytophagales</taxon>
        <taxon>Spirosomataceae</taxon>
        <taxon>Arsenicibacter</taxon>
    </lineage>
</organism>
<evidence type="ECO:0000313" key="2">
    <source>
        <dbReference type="Proteomes" id="UP000181790"/>
    </source>
</evidence>
<proteinExistence type="predicted"/>
<dbReference type="EMBL" id="MORL01000055">
    <property type="protein sequence ID" value="OIN55595.1"/>
    <property type="molecule type" value="Genomic_DNA"/>
</dbReference>
<dbReference type="Gene3D" id="3.90.1530.10">
    <property type="entry name" value="Conserved hypothetical protein from pyrococcus furiosus pfu- 392566-001, ParB domain"/>
    <property type="match status" value="1"/>
</dbReference>
<gene>
    <name evidence="1" type="ORF">BLX24_29265</name>
</gene>
<evidence type="ECO:0000313" key="1">
    <source>
        <dbReference type="EMBL" id="OIN55595.1"/>
    </source>
</evidence>
<name>A0A1S2VBA9_9BACT</name>
<dbReference type="RefSeq" id="WP_071506774.1">
    <property type="nucleotide sequence ID" value="NZ_MORL01000055.1"/>
</dbReference>
<dbReference type="InterPro" id="IPR036086">
    <property type="entry name" value="ParB/Sulfiredoxin_sf"/>
</dbReference>
<protein>
    <recommendedName>
        <fullName evidence="3">ParB/Sulfiredoxin domain-containing protein</fullName>
    </recommendedName>
</protein>
<dbReference type="AlphaFoldDB" id="A0A1S2VBA9"/>
<dbReference type="SUPFAM" id="SSF110849">
    <property type="entry name" value="ParB/Sulfiredoxin"/>
    <property type="match status" value="1"/>
</dbReference>